<gene>
    <name evidence="2" type="ORF">JR316_012155</name>
</gene>
<dbReference type="GO" id="GO:0016887">
    <property type="term" value="F:ATP hydrolysis activity"/>
    <property type="evidence" value="ECO:0007669"/>
    <property type="project" value="InterPro"/>
</dbReference>
<dbReference type="InterPro" id="IPR027417">
    <property type="entry name" value="P-loop_NTPase"/>
</dbReference>
<dbReference type="InterPro" id="IPR003959">
    <property type="entry name" value="ATPase_AAA_core"/>
</dbReference>
<proteinExistence type="predicted"/>
<evidence type="ECO:0000259" key="1">
    <source>
        <dbReference type="SMART" id="SM00382"/>
    </source>
</evidence>
<evidence type="ECO:0000313" key="2">
    <source>
        <dbReference type="EMBL" id="KAG5162771.1"/>
    </source>
</evidence>
<dbReference type="PANTHER" id="PTHR23074">
    <property type="entry name" value="AAA DOMAIN-CONTAINING"/>
    <property type="match status" value="1"/>
</dbReference>
<organism evidence="2">
    <name type="scientific">Psilocybe cubensis</name>
    <name type="common">Psychedelic mushroom</name>
    <name type="synonym">Stropharia cubensis</name>
    <dbReference type="NCBI Taxonomy" id="181762"/>
    <lineage>
        <taxon>Eukaryota</taxon>
        <taxon>Fungi</taxon>
        <taxon>Dikarya</taxon>
        <taxon>Basidiomycota</taxon>
        <taxon>Agaricomycotina</taxon>
        <taxon>Agaricomycetes</taxon>
        <taxon>Agaricomycetidae</taxon>
        <taxon>Agaricales</taxon>
        <taxon>Agaricineae</taxon>
        <taxon>Strophariaceae</taxon>
        <taxon>Psilocybe</taxon>
    </lineage>
</organism>
<dbReference type="InterPro" id="IPR050304">
    <property type="entry name" value="MT-severing_AAA_ATPase"/>
</dbReference>
<dbReference type="SUPFAM" id="SSF52540">
    <property type="entry name" value="P-loop containing nucleoside triphosphate hydrolases"/>
    <property type="match status" value="1"/>
</dbReference>
<dbReference type="PANTHER" id="PTHR23074:SF83">
    <property type="entry name" value="VACUOLAR PROTEIN SORTING-ASSOCIATED PROTEIN 4A"/>
    <property type="match status" value="1"/>
</dbReference>
<dbReference type="GO" id="GO:0005524">
    <property type="term" value="F:ATP binding"/>
    <property type="evidence" value="ECO:0007669"/>
    <property type="project" value="InterPro"/>
</dbReference>
<dbReference type="GO" id="GO:0016197">
    <property type="term" value="P:endosomal transport"/>
    <property type="evidence" value="ECO:0007669"/>
    <property type="project" value="TreeGrafter"/>
</dbReference>
<dbReference type="Pfam" id="PF00004">
    <property type="entry name" value="AAA"/>
    <property type="match status" value="1"/>
</dbReference>
<dbReference type="SMART" id="SM00382">
    <property type="entry name" value="AAA"/>
    <property type="match status" value="1"/>
</dbReference>
<dbReference type="AlphaFoldDB" id="A0A8H8CEN3"/>
<dbReference type="InterPro" id="IPR003593">
    <property type="entry name" value="AAA+_ATPase"/>
</dbReference>
<accession>A0A8H8CEN3</accession>
<reference evidence="2" key="1">
    <citation type="submission" date="2021-02" db="EMBL/GenBank/DDBJ databases">
        <title>Psilocybe cubensis genome.</title>
        <authorList>
            <person name="Mckernan K.J."/>
            <person name="Crawford S."/>
            <person name="Trippe A."/>
            <person name="Kane L.T."/>
            <person name="Mclaughlin S."/>
        </authorList>
    </citation>
    <scope>NUCLEOTIDE SEQUENCE [LARGE SCALE GENOMIC DNA]</scope>
    <source>
        <strain evidence="2">MGC-MH-2018</strain>
    </source>
</reference>
<sequence>MDDSGLIFPETPNVEWDHVVGLDDAKTAIHETIVLPFKFPSLFAGSRLSGPSNILLYGPPGTGTTHIVRAASTLTNSTLFRVCCTTLIMNKTPQSILKHVFKLAQESTRAIIFLDKIDALCIGSQETDVNEAWIEKQRNTIMELLVLMGNPAFYNRSSDKQMAVIGATNAPWLISRPILRRFLNRRYCPLPSVDARKRILEIGLGDKVPSDLSPVDYDTLALMTNGHTGATISRLIKQALAQASERHASSIHFKTTNVSAEDSDLVECMPCFPDNSGVSGVSGPQIRQLDAVVLPPVTLTDFLIVLNDADVGEKIPEFDTEKYEQWKV</sequence>
<feature type="domain" description="AAA+ ATPase" evidence="1">
    <location>
        <begin position="50"/>
        <end position="192"/>
    </location>
</feature>
<dbReference type="Gene3D" id="3.40.50.300">
    <property type="entry name" value="P-loop containing nucleotide triphosphate hydrolases"/>
    <property type="match status" value="1"/>
</dbReference>
<dbReference type="GO" id="GO:0007033">
    <property type="term" value="P:vacuole organization"/>
    <property type="evidence" value="ECO:0007669"/>
    <property type="project" value="TreeGrafter"/>
</dbReference>
<dbReference type="EMBL" id="JAFIQS010000017">
    <property type="protein sequence ID" value="KAG5162771.1"/>
    <property type="molecule type" value="Genomic_DNA"/>
</dbReference>
<protein>
    <recommendedName>
        <fullName evidence="1">AAA+ ATPase domain-containing protein</fullName>
    </recommendedName>
</protein>
<dbReference type="Gene3D" id="1.10.8.60">
    <property type="match status" value="1"/>
</dbReference>
<comment type="caution">
    <text evidence="2">The sequence shown here is derived from an EMBL/GenBank/DDBJ whole genome shotgun (WGS) entry which is preliminary data.</text>
</comment>
<name>A0A8H8CEN3_PSICU</name>